<dbReference type="EMBL" id="CP021780">
    <property type="protein sequence ID" value="ASA25152.1"/>
    <property type="molecule type" value="Genomic_DNA"/>
</dbReference>
<accession>A0A2Z2KTI7</accession>
<dbReference type="Proteomes" id="UP000249890">
    <property type="component" value="Chromosome"/>
</dbReference>
<evidence type="ECO:0008006" key="4">
    <source>
        <dbReference type="Google" id="ProtNLM"/>
    </source>
</evidence>
<evidence type="ECO:0000313" key="2">
    <source>
        <dbReference type="EMBL" id="ASA25152.1"/>
    </source>
</evidence>
<dbReference type="KEGG" id="pdh:B9T62_33120"/>
<dbReference type="AlphaFoldDB" id="A0A2Z2KTI7"/>
<gene>
    <name evidence="2" type="ORF">B9T62_33120</name>
</gene>
<reference evidence="2 3" key="1">
    <citation type="submission" date="2017-06" db="EMBL/GenBank/DDBJ databases">
        <title>Complete genome sequence of Paenibacillus donghaensis KCTC 13049T isolated from East Sea sediment, South Korea.</title>
        <authorList>
            <person name="Jung B.K."/>
            <person name="Hong S.-J."/>
            <person name="Shin J.-H."/>
        </authorList>
    </citation>
    <scope>NUCLEOTIDE SEQUENCE [LARGE SCALE GENOMIC DNA]</scope>
    <source>
        <strain evidence="2 3">KCTC 13049</strain>
    </source>
</reference>
<evidence type="ECO:0000256" key="1">
    <source>
        <dbReference type="SAM" id="SignalP"/>
    </source>
</evidence>
<feature type="chain" id="PRO_5016258235" description="DUF5105 domain-containing protein" evidence="1">
    <location>
        <begin position="26"/>
        <end position="313"/>
    </location>
</feature>
<dbReference type="RefSeq" id="WP_087919117.1">
    <property type="nucleotide sequence ID" value="NZ_CP021780.1"/>
</dbReference>
<organism evidence="2 3">
    <name type="scientific">Paenibacillus donghaensis</name>
    <dbReference type="NCBI Taxonomy" id="414771"/>
    <lineage>
        <taxon>Bacteria</taxon>
        <taxon>Bacillati</taxon>
        <taxon>Bacillota</taxon>
        <taxon>Bacilli</taxon>
        <taxon>Bacillales</taxon>
        <taxon>Paenibacillaceae</taxon>
        <taxon>Paenibacillus</taxon>
    </lineage>
</organism>
<evidence type="ECO:0000313" key="3">
    <source>
        <dbReference type="Proteomes" id="UP000249890"/>
    </source>
</evidence>
<protein>
    <recommendedName>
        <fullName evidence="4">DUF5105 domain-containing protein</fullName>
    </recommendedName>
</protein>
<feature type="signal peptide" evidence="1">
    <location>
        <begin position="1"/>
        <end position="25"/>
    </location>
</feature>
<name>A0A2Z2KTI7_9BACL</name>
<proteinExistence type="predicted"/>
<keyword evidence="3" id="KW-1185">Reference proteome</keyword>
<dbReference type="OrthoDB" id="2612216at2"/>
<dbReference type="PROSITE" id="PS51257">
    <property type="entry name" value="PROKAR_LIPOPROTEIN"/>
    <property type="match status" value="1"/>
</dbReference>
<keyword evidence="1" id="KW-0732">Signal</keyword>
<sequence length="313" mass="34410">MEKKIVICLLIAFTALTGCSSDKNAAEPTASSAVALAESQASASPSEAPKSAAKKLSDSEAVALDYVNTFLNGSDLEAKKKFVTENVHPDAQPLFQMAQSVETTDDHKVKNPKVLESEDYTDEEGTKVEVVLIQGEEASNPTSELIVFINDKQVVYAMDSSDQESFNKVRSSFKEPIPESSLSASGATPNEMLSEIMNFVISDVWNDAFVDISWYIKSGTSSTGGSLDVDFTVEQLSKTMDKMKDYDSYIESLGSEYDSLKKVWTKLSPEIDRLYDLIQKNPPKANDQSANFDTGIFNQYMDAFKKEVEAVTK</sequence>